<accession>A0A4V1KJM2</accession>
<dbReference type="GO" id="GO:0000162">
    <property type="term" value="P:L-tryptophan biosynthetic process"/>
    <property type="evidence" value="ECO:0007669"/>
    <property type="project" value="TreeGrafter"/>
</dbReference>
<evidence type="ECO:0000313" key="3">
    <source>
        <dbReference type="EMBL" id="RXF74682.1"/>
    </source>
</evidence>
<dbReference type="PANTHER" id="PTHR43418:SF4">
    <property type="entry name" value="MULTIFUNCTIONAL TRYPTOPHAN BIOSYNTHESIS PROTEIN"/>
    <property type="match status" value="1"/>
</dbReference>
<dbReference type="InterPro" id="IPR006221">
    <property type="entry name" value="TrpG/PapA_dom"/>
</dbReference>
<name>A0A4V1KJM2_9HYPH</name>
<protein>
    <submittedName>
        <fullName evidence="3">Aminodeoxychorismate/anthranilate synthase component II</fullName>
    </submittedName>
</protein>
<sequence>MTAVTLIDNYDSFTWNVVHAIGALGARVTVHRNDKISVEDVLAEGPDAIVISPGPCTPREAGVSCDLIRAAAGETPIFGVCLGHQAIGEVFGGVVERAPVPVHGKLARILHHGRGPFRGINGVLSATRYHSLIVRRSDLPETLEVTAETEDGLIMGLSHREFPIHGVQFHPESIASEHGAAIFGNFLADAAAWNAERRASVARRAG</sequence>
<dbReference type="PANTHER" id="PTHR43418">
    <property type="entry name" value="MULTIFUNCTIONAL TRYPTOPHAN BIOSYNTHESIS PROTEIN-RELATED"/>
    <property type="match status" value="1"/>
</dbReference>
<dbReference type="Proteomes" id="UP000289708">
    <property type="component" value="Unassembled WGS sequence"/>
</dbReference>
<organism evidence="3 4">
    <name type="scientific">Hansschlegelia zhihuaiae</name>
    <dbReference type="NCBI Taxonomy" id="405005"/>
    <lineage>
        <taxon>Bacteria</taxon>
        <taxon>Pseudomonadati</taxon>
        <taxon>Pseudomonadota</taxon>
        <taxon>Alphaproteobacteria</taxon>
        <taxon>Hyphomicrobiales</taxon>
        <taxon>Methylopilaceae</taxon>
        <taxon>Hansschlegelia</taxon>
    </lineage>
</organism>
<dbReference type="PRINTS" id="PR00097">
    <property type="entry name" value="ANTSNTHASEII"/>
</dbReference>
<feature type="domain" description="Glutamine amidotransferase" evidence="2">
    <location>
        <begin position="6"/>
        <end position="189"/>
    </location>
</feature>
<keyword evidence="4" id="KW-1185">Reference proteome</keyword>
<comment type="caution">
    <text evidence="3">The sequence shown here is derived from an EMBL/GenBank/DDBJ whole genome shotgun (WGS) entry which is preliminary data.</text>
</comment>
<dbReference type="CDD" id="cd01743">
    <property type="entry name" value="GATase1_Anthranilate_Synthase"/>
    <property type="match status" value="1"/>
</dbReference>
<dbReference type="GO" id="GO:0004049">
    <property type="term" value="F:anthranilate synthase activity"/>
    <property type="evidence" value="ECO:0007669"/>
    <property type="project" value="TreeGrafter"/>
</dbReference>
<dbReference type="RefSeq" id="WP_128776332.1">
    <property type="nucleotide sequence ID" value="NZ_RYFI01000003.1"/>
</dbReference>
<dbReference type="InterPro" id="IPR017926">
    <property type="entry name" value="GATASE"/>
</dbReference>
<evidence type="ECO:0000256" key="1">
    <source>
        <dbReference type="ARBA" id="ARBA00022962"/>
    </source>
</evidence>
<dbReference type="PRINTS" id="PR00099">
    <property type="entry name" value="CPSGATASE"/>
</dbReference>
<dbReference type="Pfam" id="PF00117">
    <property type="entry name" value="GATase"/>
    <property type="match status" value="1"/>
</dbReference>
<dbReference type="FunFam" id="3.40.50.880:FF:000003">
    <property type="entry name" value="Anthranilate synthase component II"/>
    <property type="match status" value="1"/>
</dbReference>
<dbReference type="EMBL" id="RYFI01000003">
    <property type="protein sequence ID" value="RXF74682.1"/>
    <property type="molecule type" value="Genomic_DNA"/>
</dbReference>
<dbReference type="PRINTS" id="PR00096">
    <property type="entry name" value="GATASE"/>
</dbReference>
<dbReference type="OrthoDB" id="9803598at2"/>
<dbReference type="SUPFAM" id="SSF52317">
    <property type="entry name" value="Class I glutamine amidotransferase-like"/>
    <property type="match status" value="1"/>
</dbReference>
<dbReference type="GO" id="GO:0005829">
    <property type="term" value="C:cytosol"/>
    <property type="evidence" value="ECO:0007669"/>
    <property type="project" value="TreeGrafter"/>
</dbReference>
<gene>
    <name evidence="3" type="ORF">EK403_04640</name>
</gene>
<keyword evidence="1" id="KW-0315">Glutamine amidotransferase</keyword>
<dbReference type="NCBIfam" id="TIGR00566">
    <property type="entry name" value="trpG_papA"/>
    <property type="match status" value="1"/>
</dbReference>
<dbReference type="InterPro" id="IPR050472">
    <property type="entry name" value="Anth_synth/Amidotransfase"/>
</dbReference>
<dbReference type="InterPro" id="IPR029062">
    <property type="entry name" value="Class_I_gatase-like"/>
</dbReference>
<dbReference type="AlphaFoldDB" id="A0A4V1KJM2"/>
<dbReference type="PROSITE" id="PS51273">
    <property type="entry name" value="GATASE_TYPE_1"/>
    <property type="match status" value="1"/>
</dbReference>
<evidence type="ECO:0000259" key="2">
    <source>
        <dbReference type="Pfam" id="PF00117"/>
    </source>
</evidence>
<dbReference type="Gene3D" id="3.40.50.880">
    <property type="match status" value="1"/>
</dbReference>
<reference evidence="3 4" key="1">
    <citation type="submission" date="2018-12" db="EMBL/GenBank/DDBJ databases">
        <title>bacterium Hansschlegelia zhihuaiae S113.</title>
        <authorList>
            <person name="He J."/>
        </authorList>
    </citation>
    <scope>NUCLEOTIDE SEQUENCE [LARGE SCALE GENOMIC DNA]</scope>
    <source>
        <strain evidence="3 4">S 113</strain>
    </source>
</reference>
<proteinExistence type="predicted"/>
<evidence type="ECO:0000313" key="4">
    <source>
        <dbReference type="Proteomes" id="UP000289708"/>
    </source>
</evidence>